<protein>
    <submittedName>
        <fullName evidence="1">Uncharacterized protein</fullName>
    </submittedName>
</protein>
<keyword evidence="2" id="KW-1185">Reference proteome</keyword>
<evidence type="ECO:0000313" key="1">
    <source>
        <dbReference type="EMBL" id="VCW68487.1"/>
    </source>
</evidence>
<dbReference type="AlphaFoldDB" id="A0A9X9LHR0"/>
<accession>A0A9X9LHR0</accession>
<gene>
    <name evidence="1" type="ORF">BN2614_LOCUS3</name>
</gene>
<dbReference type="EMBL" id="CYRY02003925">
    <property type="protein sequence ID" value="VCW68487.1"/>
    <property type="molecule type" value="Genomic_DNA"/>
</dbReference>
<name>A0A9X9LHR0_GULGU</name>
<reference evidence="1 2" key="1">
    <citation type="submission" date="2018-10" db="EMBL/GenBank/DDBJ databases">
        <authorList>
            <person name="Ekblom R."/>
            <person name="Jareborg N."/>
        </authorList>
    </citation>
    <scope>NUCLEOTIDE SEQUENCE [LARGE SCALE GENOMIC DNA]</scope>
    <source>
        <tissue evidence="1">Muscle</tissue>
    </source>
</reference>
<sequence length="17" mass="1877">MFGFSFDGTHSSPLFSL</sequence>
<dbReference type="Proteomes" id="UP000269945">
    <property type="component" value="Unassembled WGS sequence"/>
</dbReference>
<proteinExistence type="predicted"/>
<comment type="caution">
    <text evidence="1">The sequence shown here is derived from an EMBL/GenBank/DDBJ whole genome shotgun (WGS) entry which is preliminary data.</text>
</comment>
<organism evidence="1 2">
    <name type="scientific">Gulo gulo</name>
    <name type="common">Wolverine</name>
    <name type="synonym">Gluton</name>
    <dbReference type="NCBI Taxonomy" id="48420"/>
    <lineage>
        <taxon>Eukaryota</taxon>
        <taxon>Metazoa</taxon>
        <taxon>Chordata</taxon>
        <taxon>Craniata</taxon>
        <taxon>Vertebrata</taxon>
        <taxon>Euteleostomi</taxon>
        <taxon>Mammalia</taxon>
        <taxon>Eutheria</taxon>
        <taxon>Laurasiatheria</taxon>
        <taxon>Carnivora</taxon>
        <taxon>Caniformia</taxon>
        <taxon>Musteloidea</taxon>
        <taxon>Mustelidae</taxon>
        <taxon>Guloninae</taxon>
        <taxon>Gulo</taxon>
    </lineage>
</organism>
<evidence type="ECO:0000313" key="2">
    <source>
        <dbReference type="Proteomes" id="UP000269945"/>
    </source>
</evidence>